<reference evidence="1 2" key="1">
    <citation type="submission" date="2017-06" db="EMBL/GenBank/DDBJ databases">
        <authorList>
            <person name="Kim H.J."/>
            <person name="Triplett B.A."/>
        </authorList>
    </citation>
    <scope>NUCLEOTIDE SEQUENCE [LARGE SCALE GENOMIC DNA]</scope>
    <source>
        <strain evidence="1 2">CGMCC 4.1858</strain>
    </source>
</reference>
<dbReference type="InterPro" id="IPR052922">
    <property type="entry name" value="Cytidylate_Kinase-2"/>
</dbReference>
<dbReference type="GO" id="GO:0016301">
    <property type="term" value="F:kinase activity"/>
    <property type="evidence" value="ECO:0007669"/>
    <property type="project" value="UniProtKB-KW"/>
</dbReference>
<dbReference type="Proteomes" id="UP000198280">
    <property type="component" value="Unassembled WGS sequence"/>
</dbReference>
<dbReference type="InterPro" id="IPR027417">
    <property type="entry name" value="P-loop_NTPase"/>
</dbReference>
<dbReference type="SUPFAM" id="SSF52540">
    <property type="entry name" value="P-loop containing nucleoside triphosphate hydrolases"/>
    <property type="match status" value="1"/>
</dbReference>
<name>A0A239MYR0_9ACTN</name>
<dbReference type="AlphaFoldDB" id="A0A239MYR0"/>
<organism evidence="1 2">
    <name type="scientific">Actinacidiphila glaucinigra</name>
    <dbReference type="NCBI Taxonomy" id="235986"/>
    <lineage>
        <taxon>Bacteria</taxon>
        <taxon>Bacillati</taxon>
        <taxon>Actinomycetota</taxon>
        <taxon>Actinomycetes</taxon>
        <taxon>Kitasatosporales</taxon>
        <taxon>Streptomycetaceae</taxon>
        <taxon>Actinacidiphila</taxon>
    </lineage>
</organism>
<gene>
    <name evidence="1" type="ORF">SAMN05216252_12950</name>
</gene>
<dbReference type="PANTHER" id="PTHR37816:SF1">
    <property type="entry name" value="TOXIN"/>
    <property type="match status" value="1"/>
</dbReference>
<proteinExistence type="predicted"/>
<keyword evidence="1" id="KW-0808">Transferase</keyword>
<evidence type="ECO:0000313" key="2">
    <source>
        <dbReference type="Proteomes" id="UP000198280"/>
    </source>
</evidence>
<keyword evidence="1" id="KW-0418">Kinase</keyword>
<accession>A0A239MYR0</accession>
<dbReference type="EMBL" id="FZOF01000029">
    <property type="protein sequence ID" value="SNT47871.1"/>
    <property type="molecule type" value="Genomic_DNA"/>
</dbReference>
<dbReference type="Gene3D" id="3.40.50.300">
    <property type="entry name" value="P-loop containing nucleotide triphosphate hydrolases"/>
    <property type="match status" value="1"/>
</dbReference>
<dbReference type="PANTHER" id="PTHR37816">
    <property type="entry name" value="YALI0E33011P"/>
    <property type="match status" value="1"/>
</dbReference>
<sequence>MLVAGTSGAGKTTLAARVAAALRVPHVEIDALFHGPGWTRRPSFEADVHRFSAEPAWVTEWQYGAVRAHLAARADLLLWLDLPRRRVMRQVVRRTLVRRLRRQALWNGNVEPPLWTVLTDREHIVRWAWNTHGETAARVRRLLVERPELTVVRLRSREEAARWANGPLRESVTARP</sequence>
<protein>
    <submittedName>
        <fullName evidence="1">Adenylate kinase</fullName>
    </submittedName>
</protein>
<evidence type="ECO:0000313" key="1">
    <source>
        <dbReference type="EMBL" id="SNT47871.1"/>
    </source>
</evidence>
<keyword evidence="2" id="KW-1185">Reference proteome</keyword>